<dbReference type="InterPro" id="IPR052895">
    <property type="entry name" value="HetReg/Transcr_Mod"/>
</dbReference>
<dbReference type="OrthoDB" id="2157530at2759"/>
<evidence type="ECO:0000313" key="2">
    <source>
        <dbReference type="EMBL" id="PMD50110.1"/>
    </source>
</evidence>
<feature type="domain" description="Heterokaryon incompatibility" evidence="1">
    <location>
        <begin position="17"/>
        <end position="99"/>
    </location>
</feature>
<dbReference type="InterPro" id="IPR010730">
    <property type="entry name" value="HET"/>
</dbReference>
<evidence type="ECO:0000259" key="1">
    <source>
        <dbReference type="Pfam" id="PF06985"/>
    </source>
</evidence>
<dbReference type="Proteomes" id="UP000235371">
    <property type="component" value="Unassembled WGS sequence"/>
</dbReference>
<feature type="non-terminal residue" evidence="2">
    <location>
        <position position="99"/>
    </location>
</feature>
<dbReference type="RefSeq" id="XP_024727014.1">
    <property type="nucleotide sequence ID" value="XM_024873110.1"/>
</dbReference>
<protein>
    <submittedName>
        <fullName evidence="2">HET-domain-containing protein</fullName>
    </submittedName>
</protein>
<dbReference type="EMBL" id="KZ613913">
    <property type="protein sequence ID" value="PMD50110.1"/>
    <property type="molecule type" value="Genomic_DNA"/>
</dbReference>
<feature type="non-terminal residue" evidence="2">
    <location>
        <position position="1"/>
    </location>
</feature>
<dbReference type="GeneID" id="36581190"/>
<organism evidence="2 3">
    <name type="scientific">Hyaloscypha bicolor E</name>
    <dbReference type="NCBI Taxonomy" id="1095630"/>
    <lineage>
        <taxon>Eukaryota</taxon>
        <taxon>Fungi</taxon>
        <taxon>Dikarya</taxon>
        <taxon>Ascomycota</taxon>
        <taxon>Pezizomycotina</taxon>
        <taxon>Leotiomycetes</taxon>
        <taxon>Helotiales</taxon>
        <taxon>Hyaloscyphaceae</taxon>
        <taxon>Hyaloscypha</taxon>
        <taxon>Hyaloscypha bicolor</taxon>
    </lineage>
</organism>
<accession>A0A2J6SHB4</accession>
<dbReference type="PANTHER" id="PTHR24148:SF64">
    <property type="entry name" value="HETEROKARYON INCOMPATIBILITY DOMAIN-CONTAINING PROTEIN"/>
    <property type="match status" value="1"/>
</dbReference>
<dbReference type="AlphaFoldDB" id="A0A2J6SHB4"/>
<dbReference type="Pfam" id="PF06985">
    <property type="entry name" value="HET"/>
    <property type="match status" value="1"/>
</dbReference>
<dbReference type="PANTHER" id="PTHR24148">
    <property type="entry name" value="ANKYRIN REPEAT DOMAIN-CONTAINING PROTEIN 39 HOMOLOG-RELATED"/>
    <property type="match status" value="1"/>
</dbReference>
<proteinExistence type="predicted"/>
<gene>
    <name evidence="2" type="ORF">K444DRAFT_486014</name>
</gene>
<evidence type="ECO:0000313" key="3">
    <source>
        <dbReference type="Proteomes" id="UP000235371"/>
    </source>
</evidence>
<name>A0A2J6SHB4_9HELO</name>
<sequence>PVKCEFSIHRIDSRPSYEAISYTLGDPSQSRSVIINGCKLEVNSNAFDILQDRATFLKTRKIWIDSICINQVDKEEKSVQIPLMREIYSRASRVLVWLG</sequence>
<reference evidence="2 3" key="1">
    <citation type="submission" date="2016-04" db="EMBL/GenBank/DDBJ databases">
        <title>A degradative enzymes factory behind the ericoid mycorrhizal symbiosis.</title>
        <authorList>
            <consortium name="DOE Joint Genome Institute"/>
            <person name="Martino E."/>
            <person name="Morin E."/>
            <person name="Grelet G."/>
            <person name="Kuo A."/>
            <person name="Kohler A."/>
            <person name="Daghino S."/>
            <person name="Barry K."/>
            <person name="Choi C."/>
            <person name="Cichocki N."/>
            <person name="Clum A."/>
            <person name="Copeland A."/>
            <person name="Hainaut M."/>
            <person name="Haridas S."/>
            <person name="Labutti K."/>
            <person name="Lindquist E."/>
            <person name="Lipzen A."/>
            <person name="Khouja H.-R."/>
            <person name="Murat C."/>
            <person name="Ohm R."/>
            <person name="Olson A."/>
            <person name="Spatafora J."/>
            <person name="Veneault-Fourrey C."/>
            <person name="Henrissat B."/>
            <person name="Grigoriev I."/>
            <person name="Martin F."/>
            <person name="Perotto S."/>
        </authorList>
    </citation>
    <scope>NUCLEOTIDE SEQUENCE [LARGE SCALE GENOMIC DNA]</scope>
    <source>
        <strain evidence="2 3">E</strain>
    </source>
</reference>
<dbReference type="InParanoid" id="A0A2J6SHB4"/>
<keyword evidence="3" id="KW-1185">Reference proteome</keyword>
<dbReference type="STRING" id="1095630.A0A2J6SHB4"/>